<organism evidence="1 2">
    <name type="scientific">Rhizobium leucaenae</name>
    <dbReference type="NCBI Taxonomy" id="29450"/>
    <lineage>
        <taxon>Bacteria</taxon>
        <taxon>Pseudomonadati</taxon>
        <taxon>Pseudomonadota</taxon>
        <taxon>Alphaproteobacteria</taxon>
        <taxon>Hyphomicrobiales</taxon>
        <taxon>Rhizobiaceae</taxon>
        <taxon>Rhizobium/Agrobacterium group</taxon>
        <taxon>Rhizobium</taxon>
    </lineage>
</organism>
<dbReference type="EMBL" id="JACIIG010000028">
    <property type="protein sequence ID" value="MBB4571543.1"/>
    <property type="molecule type" value="Genomic_DNA"/>
</dbReference>
<reference evidence="1 2" key="1">
    <citation type="submission" date="2020-08" db="EMBL/GenBank/DDBJ databases">
        <title>Genomic Encyclopedia of Type Strains, Phase IV (KMG-V): Genome sequencing to study the core and pangenomes of soil and plant-associated prokaryotes.</title>
        <authorList>
            <person name="Whitman W."/>
        </authorList>
    </citation>
    <scope>NUCLEOTIDE SEQUENCE [LARGE SCALE GENOMIC DNA]</scope>
    <source>
        <strain evidence="1 2">SEMIA 492</strain>
    </source>
</reference>
<gene>
    <name evidence="1" type="ORF">GGE60_005705</name>
</gene>
<dbReference type="RefSeq" id="WP_028755108.1">
    <property type="nucleotide sequence ID" value="NZ_JACIIG010000028.1"/>
</dbReference>
<keyword evidence="2" id="KW-1185">Reference proteome</keyword>
<dbReference type="Proteomes" id="UP000543836">
    <property type="component" value="Unassembled WGS sequence"/>
</dbReference>
<comment type="caution">
    <text evidence="1">The sequence shown here is derived from an EMBL/GenBank/DDBJ whole genome shotgun (WGS) entry which is preliminary data.</text>
</comment>
<evidence type="ECO:0000313" key="1">
    <source>
        <dbReference type="EMBL" id="MBB4571543.1"/>
    </source>
</evidence>
<dbReference type="OrthoDB" id="8451275at2"/>
<evidence type="ECO:0000313" key="2">
    <source>
        <dbReference type="Proteomes" id="UP000543836"/>
    </source>
</evidence>
<protein>
    <submittedName>
        <fullName evidence="1">Uncharacterized protein</fullName>
    </submittedName>
</protein>
<name>A0A7W7A0H0_9HYPH</name>
<dbReference type="GeneID" id="32530523"/>
<proteinExistence type="predicted"/>
<dbReference type="AlphaFoldDB" id="A0A7W7A0H0"/>
<accession>A0A7W7A0H0</accession>
<sequence length="298" mass="33403">MDLHEQWEALGSWVRAVEQRAWLYIQAFNNDKEQGGAVELQLINGLVSAYNSSFEFVEKCDERDVKGFPELLTRLRQSRRIPAEHFIPSQLEIGKVDKLYIKGLVRDLVISLGLIEADITRLLADVEVWIGGKTELALKHLQRLLVVDLHLKTKWKSAYHLRETACERLGGAHFLWHGLWAFKVDTHGARTDLVTYEPIDERAVGASGGALVLTEWKKIDDPKRGAIERVFAQAKGQALNYVSGALGAIELKSVVHLVAVSLFPIPKAELPPDTIEQGKTIRFVNIVLDPPAPSEGKY</sequence>